<proteinExistence type="predicted"/>
<evidence type="ECO:0000313" key="1">
    <source>
        <dbReference type="EMBL" id="MCU7693457.1"/>
    </source>
</evidence>
<protein>
    <submittedName>
        <fullName evidence="1">Uncharacterized protein</fullName>
    </submittedName>
</protein>
<comment type="caution">
    <text evidence="1">The sequence shown here is derived from an EMBL/GenBank/DDBJ whole genome shotgun (WGS) entry which is preliminary data.</text>
</comment>
<dbReference type="RefSeq" id="WP_263036942.1">
    <property type="nucleotide sequence ID" value="NZ_JAOTPL010000002.1"/>
</dbReference>
<dbReference type="Proteomes" id="UP001209317">
    <property type="component" value="Unassembled WGS sequence"/>
</dbReference>
<sequence>MNKLFLFCFLVLPFYFSYGQSDLFTKKIQLTDSLNTYHPREKLFIHYDKPFYTLKDTLWLKGYIFTADLNKPNDSSRIAYVELINENREVVKRLSLQCFSGTFFGNIFLDDKNFKQGAYVLRAYTNYLRNFGDSLFFESPLKIVDLLAEEWKAVVKEINLQKDRISILTMLKNADQQPLANKRITVRLKSKSRNLLRLSTVTDNSGYIKIDTVFKNPANNDLSFEIEDRDNLKLKLPLKINGKEQADLQFFPEGGKFIAGKLQTTGFKAVDIYGKGINKNGVIKDSKGAEVAVFSAIHKGMGITSFTPRQNEVYTAYTADGMKFLLPPVENSGTVLQVVHSKNSDSIKIVIDASEDLKGSIFYLSATARGVSAARARLRFVNKPIEVNISKNVFPSGVNRITLYDAKLNPLNERVVFIKHDDDLKITVQPHKEIYKKKDSVHLFLHVQNSRSENVEGSLSVAVIDTGQVKINKHAENIISYMLLSSDLKGHIEEPYYYFNNPEPEALEALMLTQGWVDYTRNDFVQKFKYENTFAISGSVSDIFNKPSRNVNVALFAKVGSDGSIFMDTTTNERGRFVFNRFPLFENDTVSAVIRALNKRGKAFNVGIELDKIDYPPYNADFLPVSSRPIVLDTLVKKYITDQNRIEAEKRKDKEYLGEVVVTTKARIAGSKNLNEDGGSDQAITESALNNLAKESLLDVLYKKVDGFTKGVRPKTFINVYKIHGDEVYFVIDGIDVKWFYEGSSNHNDYIQFLDTYLKYFSGEDIKGIEVMRSGRYKNPYSSRLLHPLQSDWDICYIEITTKTGEGPFMKRTPGVYLYKPLVPVVGKQFYNPKYTPEEESTLPDFRSTIYWAPHVITDKNGVGHISFYTSQSNSGCLIIMQGTDFNGGMGVHYETLKIKED</sequence>
<keyword evidence="2" id="KW-1185">Reference proteome</keyword>
<reference evidence="1" key="1">
    <citation type="submission" date="2022-10" db="EMBL/GenBank/DDBJ databases">
        <authorList>
            <person name="Kim H.S."/>
            <person name="Kim J.-S."/>
            <person name="Suh M.K."/>
            <person name="Eom M.K."/>
            <person name="Lee J.-S."/>
        </authorList>
    </citation>
    <scope>NUCLEOTIDE SEQUENCE</scope>
    <source>
        <strain evidence="1">LIP-5</strain>
    </source>
</reference>
<organism evidence="1 2">
    <name type="scientific">Haoranjiania flava</name>
    <dbReference type="NCBI Taxonomy" id="1856322"/>
    <lineage>
        <taxon>Bacteria</taxon>
        <taxon>Pseudomonadati</taxon>
        <taxon>Bacteroidota</taxon>
        <taxon>Chitinophagia</taxon>
        <taxon>Chitinophagales</taxon>
        <taxon>Chitinophagaceae</taxon>
        <taxon>Haoranjiania</taxon>
    </lineage>
</organism>
<dbReference type="EMBL" id="JAOTPL010000002">
    <property type="protein sequence ID" value="MCU7693457.1"/>
    <property type="molecule type" value="Genomic_DNA"/>
</dbReference>
<gene>
    <name evidence="1" type="ORF">OD355_02890</name>
</gene>
<accession>A0AAE3IJW6</accession>
<evidence type="ECO:0000313" key="2">
    <source>
        <dbReference type="Proteomes" id="UP001209317"/>
    </source>
</evidence>
<name>A0AAE3IJW6_9BACT</name>
<dbReference type="AlphaFoldDB" id="A0AAE3IJW6"/>
<dbReference type="Gene3D" id="2.60.40.1930">
    <property type="match status" value="1"/>
</dbReference>